<dbReference type="STRING" id="458.Lrub_2023"/>
<dbReference type="RefSeq" id="WP_058532012.1">
    <property type="nucleotide sequence ID" value="NZ_CAAAIN010000002.1"/>
</dbReference>
<accession>A0A0W0XQW5</accession>
<dbReference type="AlphaFoldDB" id="A0A0W0XQW5"/>
<comment type="caution">
    <text evidence="1">The sequence shown here is derived from an EMBL/GenBank/DDBJ whole genome shotgun (WGS) entry which is preliminary data.</text>
</comment>
<dbReference type="Proteomes" id="UP000054608">
    <property type="component" value="Unassembled WGS sequence"/>
</dbReference>
<dbReference type="OrthoDB" id="5606290at2"/>
<dbReference type="PATRIC" id="fig|458.5.peg.2111"/>
<gene>
    <name evidence="1" type="ORF">Lrub_2023</name>
</gene>
<sequence>MISTESGSTDRRLQLAQCGSHWGEDISFGDSDHTGKDEWFETAVPGTIGLNGSEPGPGPGIVLKDIEHNPVEMVWTESLIGCMGLAIIGQDKDGKTDAFFAHARQYDRADAATTPDNPIHLAREFVKSHDNVRVFWGTDFIHGCRTAEDYSMAQVARENAQRKLSSDLGCWVRANDCLPSSSMTFLPKEGLLRQGKPLEVMGKLAKEDHLAEKKEFSDSKALKKFTPDTGILGRMEMHLAEIKMQRQSKMRLYHQDAKRDYKILILSQAIEAYRVGNIDVLRRYAQDAERNVGSFVDPKSVDAWHKTSGESVTARLVQDAFADARDKTRSMNTTGCGLREDGNDVHDYKEHARIVPSVISRAEI</sequence>
<keyword evidence="2" id="KW-1185">Reference proteome</keyword>
<reference evidence="1 2" key="1">
    <citation type="submission" date="2015-11" db="EMBL/GenBank/DDBJ databases">
        <title>Genomic analysis of 38 Legionella species identifies large and diverse effector repertoires.</title>
        <authorList>
            <person name="Burstein D."/>
            <person name="Amaro F."/>
            <person name="Zusman T."/>
            <person name="Lifshitz Z."/>
            <person name="Cohen O."/>
            <person name="Gilbert J.A."/>
            <person name="Pupko T."/>
            <person name="Shuman H.A."/>
            <person name="Segal G."/>
        </authorList>
    </citation>
    <scope>NUCLEOTIDE SEQUENCE [LARGE SCALE GENOMIC DNA]</scope>
    <source>
        <strain evidence="1 2">WA-270A-C2</strain>
    </source>
</reference>
<proteinExistence type="predicted"/>
<name>A0A0W0XQW5_9GAMM</name>
<evidence type="ECO:0000313" key="2">
    <source>
        <dbReference type="Proteomes" id="UP000054608"/>
    </source>
</evidence>
<organism evidence="1 2">
    <name type="scientific">Legionella rubrilucens</name>
    <dbReference type="NCBI Taxonomy" id="458"/>
    <lineage>
        <taxon>Bacteria</taxon>
        <taxon>Pseudomonadati</taxon>
        <taxon>Pseudomonadota</taxon>
        <taxon>Gammaproteobacteria</taxon>
        <taxon>Legionellales</taxon>
        <taxon>Legionellaceae</taxon>
        <taxon>Legionella</taxon>
    </lineage>
</organism>
<evidence type="ECO:0000313" key="1">
    <source>
        <dbReference type="EMBL" id="KTD47101.1"/>
    </source>
</evidence>
<protein>
    <submittedName>
        <fullName evidence="1">Uncharacterized protein</fullName>
    </submittedName>
</protein>
<dbReference type="EMBL" id="LNYT01000020">
    <property type="protein sequence ID" value="KTD47101.1"/>
    <property type="molecule type" value="Genomic_DNA"/>
</dbReference>